<dbReference type="SMART" id="SM00028">
    <property type="entry name" value="TPR"/>
    <property type="match status" value="5"/>
</dbReference>
<name>A0ABV7R3W2_9RHOB</name>
<dbReference type="InterPro" id="IPR051012">
    <property type="entry name" value="CellSynth/LPSAsmb/PSIAsmb"/>
</dbReference>
<dbReference type="RefSeq" id="WP_377743880.1">
    <property type="nucleotide sequence ID" value="NZ_JBHRXJ010000004.1"/>
</dbReference>
<dbReference type="Pfam" id="PF13432">
    <property type="entry name" value="TPR_16"/>
    <property type="match status" value="2"/>
</dbReference>
<sequence>MIPLALIALTAAPLLSAVAPQSLPGAALLGGTALAAPGQAWRLAQADDQGADAERPAHRPGTAEAPTDDAAAKAKDAPATPAADALPMRGLAGPYLASRMAAIQNDFPNASDYALRALAQDDTDPFLQDSALVALIAAGEMERATALAGTMADQGRATELARLVRRTELARTARWDALIADLDTAPKQSDASEAPGAELVDGLIRAWALLGAGRAGESLSEFKRLAKTRGAATMVNYHRALAQAKVGDFEGAEQLLSDPTVGAHILGVIARAQVLSQLERNKDAIAMLEASPGLEEEPQLGALLERLKKGETLPFDAVQTPADGIAQVFLTFGSVLVSNDEPDPLALIHARLAEYLSPRLGEARLLAAQLLQGFGQFDLAEQEFDALRELGDMRPVAELARIDVLARAERLDDAEKAALALTAAHPELAQGWIALGDLLRQQDKFTQAVPAYDKAISLIGKDSPEALWFPLYARGIALERAGQFPKAEADFRAALKIRPDSAQVLNYLGYSMVDRNENLDEALNLIKRAVELRPDDGYILDSLAWAYYRLGRYDEAVAPMERAVAAMAGDALVNDHMGDIYWMAGRQREAEIQWHRALSLKPATEAEAHRIRAKLDRGLDAVLAEEEANGGKLPPPPPQPAPADSGSEGD</sequence>
<feature type="region of interest" description="Disordered" evidence="4">
    <location>
        <begin position="44"/>
        <end position="82"/>
    </location>
</feature>
<dbReference type="InterPro" id="IPR011990">
    <property type="entry name" value="TPR-like_helical_dom_sf"/>
</dbReference>
<evidence type="ECO:0000256" key="2">
    <source>
        <dbReference type="ARBA" id="ARBA00022803"/>
    </source>
</evidence>
<evidence type="ECO:0000313" key="6">
    <source>
        <dbReference type="EMBL" id="MFC3528208.1"/>
    </source>
</evidence>
<keyword evidence="7" id="KW-1185">Reference proteome</keyword>
<feature type="chain" id="PRO_5046398464" evidence="5">
    <location>
        <begin position="20"/>
        <end position="650"/>
    </location>
</feature>
<organism evidence="6 7">
    <name type="scientific">Paracoccus mangrovi</name>
    <dbReference type="NCBI Taxonomy" id="1715645"/>
    <lineage>
        <taxon>Bacteria</taxon>
        <taxon>Pseudomonadati</taxon>
        <taxon>Pseudomonadota</taxon>
        <taxon>Alphaproteobacteria</taxon>
        <taxon>Rhodobacterales</taxon>
        <taxon>Paracoccaceae</taxon>
        <taxon>Paracoccus</taxon>
    </lineage>
</organism>
<evidence type="ECO:0000256" key="5">
    <source>
        <dbReference type="SAM" id="SignalP"/>
    </source>
</evidence>
<dbReference type="Proteomes" id="UP001595721">
    <property type="component" value="Unassembled WGS sequence"/>
</dbReference>
<evidence type="ECO:0000313" key="7">
    <source>
        <dbReference type="Proteomes" id="UP001595721"/>
    </source>
</evidence>
<evidence type="ECO:0000256" key="1">
    <source>
        <dbReference type="ARBA" id="ARBA00022737"/>
    </source>
</evidence>
<dbReference type="PANTHER" id="PTHR45586">
    <property type="entry name" value="TPR REPEAT-CONTAINING PROTEIN PA4667"/>
    <property type="match status" value="1"/>
</dbReference>
<keyword evidence="2 3" id="KW-0802">TPR repeat</keyword>
<evidence type="ECO:0000256" key="4">
    <source>
        <dbReference type="SAM" id="MobiDB-lite"/>
    </source>
</evidence>
<dbReference type="InterPro" id="IPR019734">
    <property type="entry name" value="TPR_rpt"/>
</dbReference>
<protein>
    <submittedName>
        <fullName evidence="6">Tetratricopeptide repeat protein</fullName>
    </submittedName>
</protein>
<dbReference type="InterPro" id="IPR013105">
    <property type="entry name" value="TPR_2"/>
</dbReference>
<keyword evidence="5" id="KW-0732">Signal</keyword>
<dbReference type="Pfam" id="PF07719">
    <property type="entry name" value="TPR_2"/>
    <property type="match status" value="1"/>
</dbReference>
<dbReference type="PROSITE" id="PS50005">
    <property type="entry name" value="TPR"/>
    <property type="match status" value="2"/>
</dbReference>
<feature type="signal peptide" evidence="5">
    <location>
        <begin position="1"/>
        <end position="19"/>
    </location>
</feature>
<keyword evidence="1" id="KW-0677">Repeat</keyword>
<comment type="caution">
    <text evidence="6">The sequence shown here is derived from an EMBL/GenBank/DDBJ whole genome shotgun (WGS) entry which is preliminary data.</text>
</comment>
<feature type="region of interest" description="Disordered" evidence="4">
    <location>
        <begin position="624"/>
        <end position="650"/>
    </location>
</feature>
<dbReference type="SUPFAM" id="SSF48452">
    <property type="entry name" value="TPR-like"/>
    <property type="match status" value="2"/>
</dbReference>
<dbReference type="PANTHER" id="PTHR45586:SF16">
    <property type="entry name" value="DOMAIN PROTEIN, PUTATIVE-RELATED"/>
    <property type="match status" value="1"/>
</dbReference>
<feature type="repeat" description="TPR" evidence="3">
    <location>
        <begin position="468"/>
        <end position="501"/>
    </location>
</feature>
<proteinExistence type="predicted"/>
<evidence type="ECO:0000256" key="3">
    <source>
        <dbReference type="PROSITE-ProRule" id="PRU00339"/>
    </source>
</evidence>
<reference evidence="7" key="1">
    <citation type="journal article" date="2019" name="Int. J. Syst. Evol. Microbiol.">
        <title>The Global Catalogue of Microorganisms (GCM) 10K type strain sequencing project: providing services to taxonomists for standard genome sequencing and annotation.</title>
        <authorList>
            <consortium name="The Broad Institute Genomics Platform"/>
            <consortium name="The Broad Institute Genome Sequencing Center for Infectious Disease"/>
            <person name="Wu L."/>
            <person name="Ma J."/>
        </authorList>
    </citation>
    <scope>NUCLEOTIDE SEQUENCE [LARGE SCALE GENOMIC DNA]</scope>
    <source>
        <strain evidence="7">KCTC 42899</strain>
    </source>
</reference>
<dbReference type="Gene3D" id="1.25.40.10">
    <property type="entry name" value="Tetratricopeptide repeat domain"/>
    <property type="match status" value="3"/>
</dbReference>
<feature type="repeat" description="TPR" evidence="3">
    <location>
        <begin position="429"/>
        <end position="462"/>
    </location>
</feature>
<gene>
    <name evidence="6" type="ORF">ACFOMH_08455</name>
</gene>
<dbReference type="EMBL" id="JBHRXJ010000004">
    <property type="protein sequence ID" value="MFC3528208.1"/>
    <property type="molecule type" value="Genomic_DNA"/>
</dbReference>
<accession>A0ABV7R3W2</accession>